<sequence length="195" mass="21504">MDSACQTMEQDIQIPEPFVWTEDAHSLYISFLEDAFVNDLYLRHYCSVDICGCFPPDSSSVPAVGAESLSPVTPQHPSTSPPQYESEAKMGTKARRKCSRAASGKSNTAKRKGKWLSQDADMETKNFSGVINVYQGNTSFHQHAGSCSHSFQSFECAVPDRVPQVFPKRPCSRAKINRTGTLGSDQVVPTEYEQG</sequence>
<comment type="caution">
    <text evidence="2">The sequence shown here is derived from an EMBL/GenBank/DDBJ whole genome shotgun (WGS) entry which is preliminary data.</text>
</comment>
<feature type="region of interest" description="Disordered" evidence="1">
    <location>
        <begin position="64"/>
        <end position="117"/>
    </location>
</feature>
<name>A0A8T2TN97_CERRI</name>
<protein>
    <submittedName>
        <fullName evidence="2">Uncharacterized protein</fullName>
    </submittedName>
</protein>
<organism evidence="2 3">
    <name type="scientific">Ceratopteris richardii</name>
    <name type="common">Triangle waterfern</name>
    <dbReference type="NCBI Taxonomy" id="49495"/>
    <lineage>
        <taxon>Eukaryota</taxon>
        <taxon>Viridiplantae</taxon>
        <taxon>Streptophyta</taxon>
        <taxon>Embryophyta</taxon>
        <taxon>Tracheophyta</taxon>
        <taxon>Polypodiopsida</taxon>
        <taxon>Polypodiidae</taxon>
        <taxon>Polypodiales</taxon>
        <taxon>Pteridineae</taxon>
        <taxon>Pteridaceae</taxon>
        <taxon>Parkerioideae</taxon>
        <taxon>Ceratopteris</taxon>
    </lineage>
</organism>
<dbReference type="AlphaFoldDB" id="A0A8T2TN97"/>
<proteinExistence type="predicted"/>
<evidence type="ECO:0000313" key="3">
    <source>
        <dbReference type="Proteomes" id="UP000825935"/>
    </source>
</evidence>
<dbReference type="Proteomes" id="UP000825935">
    <property type="component" value="Chromosome 13"/>
</dbReference>
<gene>
    <name evidence="2" type="ORF">KP509_13G088400</name>
</gene>
<reference evidence="2" key="1">
    <citation type="submission" date="2021-08" db="EMBL/GenBank/DDBJ databases">
        <title>WGS assembly of Ceratopteris richardii.</title>
        <authorList>
            <person name="Marchant D.B."/>
            <person name="Chen G."/>
            <person name="Jenkins J."/>
            <person name="Shu S."/>
            <person name="Leebens-Mack J."/>
            <person name="Grimwood J."/>
            <person name="Schmutz J."/>
            <person name="Soltis P."/>
            <person name="Soltis D."/>
            <person name="Chen Z.-H."/>
        </authorList>
    </citation>
    <scope>NUCLEOTIDE SEQUENCE</scope>
    <source>
        <strain evidence="2">Whitten #5841</strain>
        <tissue evidence="2">Leaf</tissue>
    </source>
</reference>
<feature type="compositionally biased region" description="Polar residues" evidence="1">
    <location>
        <begin position="70"/>
        <end position="83"/>
    </location>
</feature>
<keyword evidence="3" id="KW-1185">Reference proteome</keyword>
<evidence type="ECO:0000313" key="2">
    <source>
        <dbReference type="EMBL" id="KAH7422059.1"/>
    </source>
</evidence>
<dbReference type="EMBL" id="CM035418">
    <property type="protein sequence ID" value="KAH7422059.1"/>
    <property type="molecule type" value="Genomic_DNA"/>
</dbReference>
<evidence type="ECO:0000256" key="1">
    <source>
        <dbReference type="SAM" id="MobiDB-lite"/>
    </source>
</evidence>
<dbReference type="OrthoDB" id="1923282at2759"/>
<accession>A0A8T2TN97</accession>